<dbReference type="STRING" id="196109.A0A136IVY6"/>
<name>A0A136IVY6_9PEZI</name>
<dbReference type="Proteomes" id="UP000070501">
    <property type="component" value="Unassembled WGS sequence"/>
</dbReference>
<feature type="region of interest" description="Disordered" evidence="1">
    <location>
        <begin position="354"/>
        <end position="412"/>
    </location>
</feature>
<evidence type="ECO:0000313" key="4">
    <source>
        <dbReference type="Proteomes" id="UP000070501"/>
    </source>
</evidence>
<keyword evidence="4" id="KW-1185">Reference proteome</keyword>
<feature type="compositionally biased region" description="Low complexity" evidence="1">
    <location>
        <begin position="301"/>
        <end position="315"/>
    </location>
</feature>
<reference evidence="4" key="1">
    <citation type="submission" date="2016-02" db="EMBL/GenBank/DDBJ databases">
        <title>Draft genome sequence of Microdochium bolleyi, a fungal endophyte of beachgrass.</title>
        <authorList>
            <consortium name="DOE Joint Genome Institute"/>
            <person name="David A.S."/>
            <person name="May G."/>
            <person name="Haridas S."/>
            <person name="Lim J."/>
            <person name="Wang M."/>
            <person name="Labutti K."/>
            <person name="Lipzen A."/>
            <person name="Barry K."/>
            <person name="Grigoriev I.V."/>
        </authorList>
    </citation>
    <scope>NUCLEOTIDE SEQUENCE [LARGE SCALE GENOMIC DNA]</scope>
    <source>
        <strain evidence="4">J235TASD1</strain>
    </source>
</reference>
<dbReference type="InterPro" id="IPR056632">
    <property type="entry name" value="DUF7730"/>
</dbReference>
<dbReference type="AlphaFoldDB" id="A0A136IVY6"/>
<evidence type="ECO:0000313" key="3">
    <source>
        <dbReference type="EMBL" id="KXJ89071.1"/>
    </source>
</evidence>
<evidence type="ECO:0000256" key="1">
    <source>
        <dbReference type="SAM" id="MobiDB-lite"/>
    </source>
</evidence>
<dbReference type="InParanoid" id="A0A136IVY6"/>
<proteinExistence type="predicted"/>
<feature type="region of interest" description="Disordered" evidence="1">
    <location>
        <begin position="277"/>
        <end position="315"/>
    </location>
</feature>
<evidence type="ECO:0000259" key="2">
    <source>
        <dbReference type="Pfam" id="PF24864"/>
    </source>
</evidence>
<feature type="compositionally biased region" description="Polar residues" evidence="1">
    <location>
        <begin position="53"/>
        <end position="65"/>
    </location>
</feature>
<organism evidence="3 4">
    <name type="scientific">Microdochium bolleyi</name>
    <dbReference type="NCBI Taxonomy" id="196109"/>
    <lineage>
        <taxon>Eukaryota</taxon>
        <taxon>Fungi</taxon>
        <taxon>Dikarya</taxon>
        <taxon>Ascomycota</taxon>
        <taxon>Pezizomycotina</taxon>
        <taxon>Sordariomycetes</taxon>
        <taxon>Xylariomycetidae</taxon>
        <taxon>Xylariales</taxon>
        <taxon>Microdochiaceae</taxon>
        <taxon>Microdochium</taxon>
    </lineage>
</organism>
<feature type="region of interest" description="Disordered" evidence="1">
    <location>
        <begin position="53"/>
        <end position="90"/>
    </location>
</feature>
<sequence>MATMQPFTAQRWPVALVALLQSRLDSPGDRRLQRAVAWIPQWLARDFAAGSAESNHQASGPQQHIFQRPGGGRVTQHGSTSPGDAPQLTHFPCCKTEDDDAEIAAEHDHILEARQRSRSRTSAYFVDEVWSSRFDSPWLDHWRCEEAMREEDILQDFSGDGSVRPARYRTLFLPMLLCCRRMYHEALSSMYANTSFIYTDLSTAHLSLASLPSPTTSLVRSLNLSFALPYDTMHQHRYYSSPGVYSGPWAELCVALSNMVRFDSLRSVRLRLDLADGSSTRSVDSPPHSPTSGNFVGGRGNDSAAGSRSANASASSLVGTDYESRMWWQVRERWVLSPIRGMLARRLTVQLPERRRSEGARVSRRRPSLPAPTATDGAVRGGAGAAVAQQNDHGPADDDESPDWMRPYQYRDGDKTPFSLQRYRRCRLPKVGIIIVPGTGSRSGASSGPSSPKSLFGGPKSPRAWSAEVGQRLGSAKKSGFETSVVSAANDDEEGAAVKTVQGRLKALMKGRARD</sequence>
<feature type="compositionally biased region" description="Low complexity" evidence="1">
    <location>
        <begin position="437"/>
        <end position="462"/>
    </location>
</feature>
<feature type="region of interest" description="Disordered" evidence="1">
    <location>
        <begin position="437"/>
        <end position="464"/>
    </location>
</feature>
<gene>
    <name evidence="3" type="ORF">Micbo1qcDRAFT_196943</name>
</gene>
<dbReference type="EMBL" id="KQ964256">
    <property type="protein sequence ID" value="KXJ89071.1"/>
    <property type="molecule type" value="Genomic_DNA"/>
</dbReference>
<protein>
    <recommendedName>
        <fullName evidence="2">DUF7730 domain-containing protein</fullName>
    </recommendedName>
</protein>
<accession>A0A136IVY6</accession>
<feature type="domain" description="DUF7730" evidence="2">
    <location>
        <begin position="162"/>
        <end position="271"/>
    </location>
</feature>
<dbReference type="Pfam" id="PF24864">
    <property type="entry name" value="DUF7730"/>
    <property type="match status" value="1"/>
</dbReference>
<dbReference type="OrthoDB" id="4757095at2759"/>